<dbReference type="InterPro" id="IPR034904">
    <property type="entry name" value="FSCA_dom_sf"/>
</dbReference>
<dbReference type="SUPFAM" id="SSF110836">
    <property type="entry name" value="Hypothetical protein SAV1430"/>
    <property type="match status" value="1"/>
</dbReference>
<dbReference type="SUPFAM" id="SSF117916">
    <property type="entry name" value="Fe-S cluster assembly (FSCA) domain-like"/>
    <property type="match status" value="1"/>
</dbReference>
<protein>
    <submittedName>
        <fullName evidence="4">Nitrogen-fixing protein NifU</fullName>
    </submittedName>
</protein>
<dbReference type="EMBL" id="OX336137">
    <property type="protein sequence ID" value="CAI2717771.1"/>
    <property type="molecule type" value="Genomic_DNA"/>
</dbReference>
<evidence type="ECO:0000256" key="2">
    <source>
        <dbReference type="SAM" id="MobiDB-lite"/>
    </source>
</evidence>
<organism evidence="4 5">
    <name type="scientific">Nitrospina watsonii</name>
    <dbReference type="NCBI Taxonomy" id="1323948"/>
    <lineage>
        <taxon>Bacteria</taxon>
        <taxon>Pseudomonadati</taxon>
        <taxon>Nitrospinota/Tectimicrobiota group</taxon>
        <taxon>Nitrospinota</taxon>
        <taxon>Nitrospinia</taxon>
        <taxon>Nitrospinales</taxon>
        <taxon>Nitrospinaceae</taxon>
        <taxon>Nitrospina</taxon>
    </lineage>
</organism>
<dbReference type="Pfam" id="PF01106">
    <property type="entry name" value="NifU"/>
    <property type="match status" value="1"/>
</dbReference>
<name>A0ABM9HC51_9BACT</name>
<dbReference type="Gene3D" id="3.30.1370.70">
    <property type="entry name" value="Scaffold protein Nfu/NifU, N-terminal domain"/>
    <property type="match status" value="1"/>
</dbReference>
<sequence length="218" mass="24296">MKLSEVIARQTEKKTGGQTLGDRPRTPVDKRALKVIRTRETPNPNALQFVLNAQILETGNKSYSSLDDCGDDKLGRALFKNDAVKNVYIMKNFVTVTKQDTAGWNPLKTQIWNLIDELVEVYPSEEAAKTANVDVSDFNSLPHEKKLEAIEMVLNRSIRSQLAQDGGGVVLQGMEGKEVQIHYQGACENCPSSMTGTLQHIEKLIKQQLDRDLVVKSV</sequence>
<keyword evidence="5" id="KW-1185">Reference proteome</keyword>
<evidence type="ECO:0000256" key="1">
    <source>
        <dbReference type="ARBA" id="ARBA00006420"/>
    </source>
</evidence>
<reference evidence="4 5" key="1">
    <citation type="submission" date="2022-09" db="EMBL/GenBank/DDBJ databases">
        <authorList>
            <person name="Kop L."/>
        </authorList>
    </citation>
    <scope>NUCLEOTIDE SEQUENCE [LARGE SCALE GENOMIC DNA]</scope>
    <source>
        <strain evidence="4 5">347</strain>
    </source>
</reference>
<dbReference type="InterPro" id="IPR036498">
    <property type="entry name" value="Nfu/NifU_N_sf"/>
</dbReference>
<dbReference type="RefSeq" id="WP_282010690.1">
    <property type="nucleotide sequence ID" value="NZ_OX336137.1"/>
</dbReference>
<accession>A0ABM9HC51</accession>
<dbReference type="Proteomes" id="UP001157733">
    <property type="component" value="Chromosome"/>
</dbReference>
<dbReference type="InterPro" id="IPR001075">
    <property type="entry name" value="NIF_FeS_clus_asmbl_NifU_C"/>
</dbReference>
<dbReference type="Pfam" id="PF08712">
    <property type="entry name" value="Nfu_N"/>
    <property type="match status" value="1"/>
</dbReference>
<feature type="region of interest" description="Disordered" evidence="2">
    <location>
        <begin position="1"/>
        <end position="26"/>
    </location>
</feature>
<dbReference type="SMART" id="SM00932">
    <property type="entry name" value="Nfu_N"/>
    <property type="match status" value="1"/>
</dbReference>
<feature type="domain" description="Scaffold protein Nfu/NifU N-terminal" evidence="3">
    <location>
        <begin position="36"/>
        <end position="121"/>
    </location>
</feature>
<comment type="similarity">
    <text evidence="1">Belongs to the NifU family.</text>
</comment>
<evidence type="ECO:0000313" key="4">
    <source>
        <dbReference type="EMBL" id="CAI2717771.1"/>
    </source>
</evidence>
<evidence type="ECO:0000313" key="5">
    <source>
        <dbReference type="Proteomes" id="UP001157733"/>
    </source>
</evidence>
<dbReference type="InterPro" id="IPR014824">
    <property type="entry name" value="Nfu/NifU_N"/>
</dbReference>
<evidence type="ECO:0000259" key="3">
    <source>
        <dbReference type="SMART" id="SM00932"/>
    </source>
</evidence>
<dbReference type="PANTHER" id="PTHR11178">
    <property type="entry name" value="IRON-SULFUR CLUSTER SCAFFOLD PROTEIN NFU-RELATED"/>
    <property type="match status" value="1"/>
</dbReference>
<gene>
    <name evidence="4" type="ORF">NSPWAT_0912</name>
</gene>
<dbReference type="Gene3D" id="3.30.300.130">
    <property type="entry name" value="Fe-S cluster assembly (FSCA)"/>
    <property type="match status" value="1"/>
</dbReference>
<proteinExistence type="inferred from homology"/>
<dbReference type="PANTHER" id="PTHR11178:SF25">
    <property type="entry name" value="NIFU-LIKE PROTEIN 3, CHLOROPLASTIC"/>
    <property type="match status" value="1"/>
</dbReference>